<evidence type="ECO:0000313" key="2">
    <source>
        <dbReference type="Proteomes" id="UP000199045"/>
    </source>
</evidence>
<dbReference type="EMBL" id="FNBN01000003">
    <property type="protein sequence ID" value="SDG06181.1"/>
    <property type="molecule type" value="Genomic_DNA"/>
</dbReference>
<organism evidence="1 2">
    <name type="scientific">Chitinophaga filiformis</name>
    <name type="common">Myxococcus filiformis</name>
    <name type="synonym">Flexibacter filiformis</name>
    <dbReference type="NCBI Taxonomy" id="104663"/>
    <lineage>
        <taxon>Bacteria</taxon>
        <taxon>Pseudomonadati</taxon>
        <taxon>Bacteroidota</taxon>
        <taxon>Chitinophagia</taxon>
        <taxon>Chitinophagales</taxon>
        <taxon>Chitinophagaceae</taxon>
        <taxon>Chitinophaga</taxon>
    </lineage>
</organism>
<name>A0A1G7R5V8_CHIFI</name>
<proteinExistence type="predicted"/>
<sequence length="29" mass="3398">MLYINEVEYINKDKRGITVSSGNQDNHKM</sequence>
<dbReference type="STRING" id="104663.SAMN04488121_103334"/>
<dbReference type="Proteomes" id="UP000199045">
    <property type="component" value="Unassembled WGS sequence"/>
</dbReference>
<accession>A0A1G7R5V8</accession>
<gene>
    <name evidence="1" type="ORF">SAMN04488121_103334</name>
</gene>
<reference evidence="1 2" key="1">
    <citation type="submission" date="2016-10" db="EMBL/GenBank/DDBJ databases">
        <authorList>
            <person name="de Groot N.N."/>
        </authorList>
    </citation>
    <scope>NUCLEOTIDE SEQUENCE [LARGE SCALE GENOMIC DNA]</scope>
    <source>
        <strain evidence="1 2">DSM 527</strain>
    </source>
</reference>
<protein>
    <submittedName>
        <fullName evidence="1">Uncharacterized protein</fullName>
    </submittedName>
</protein>
<evidence type="ECO:0000313" key="1">
    <source>
        <dbReference type="EMBL" id="SDG06181.1"/>
    </source>
</evidence>
<dbReference type="AlphaFoldDB" id="A0A1G7R5V8"/>